<sequence>ELKGHRRTYVGAIPGKLIQALKHTHSQNPVILLDEIDKLGRDFRGDPASALLEILDPNQNTSFRDHYLDVPIDLSKVLFVCTANTPDTIPAPLLDRLEIIRIAGYIFQEKLCIAKEYLLPQTQESTGVDKEKLEFEEGVLSKLVRDYSREAGVRNLLKLIEKIHRKAALQIVSECSSWISIGEEEHV</sequence>
<name>A0ABQ7J3R8_9APIC</name>
<dbReference type="GO" id="GO:0008233">
    <property type="term" value="F:peptidase activity"/>
    <property type="evidence" value="ECO:0007669"/>
    <property type="project" value="UniProtKB-KW"/>
</dbReference>
<dbReference type="EMBL" id="JADAQX010001643">
    <property type="protein sequence ID" value="KAF8817741.1"/>
    <property type="molecule type" value="Genomic_DNA"/>
</dbReference>
<dbReference type="InterPro" id="IPR027065">
    <property type="entry name" value="Lon_Prtase"/>
</dbReference>
<evidence type="ECO:0000259" key="2">
    <source>
        <dbReference type="Pfam" id="PF22667"/>
    </source>
</evidence>
<dbReference type="GO" id="GO:0006508">
    <property type="term" value="P:proteolysis"/>
    <property type="evidence" value="ECO:0007669"/>
    <property type="project" value="UniProtKB-KW"/>
</dbReference>
<dbReference type="Proteomes" id="UP000823046">
    <property type="component" value="Unassembled WGS sequence"/>
</dbReference>
<keyword evidence="3" id="KW-0378">Hydrolase</keyword>
<dbReference type="InterPro" id="IPR003959">
    <property type="entry name" value="ATPase_AAA_core"/>
</dbReference>
<dbReference type="PANTHER" id="PTHR43718">
    <property type="entry name" value="LON PROTEASE"/>
    <property type="match status" value="1"/>
</dbReference>
<dbReference type="Gene3D" id="1.10.8.60">
    <property type="match status" value="1"/>
</dbReference>
<dbReference type="PANTHER" id="PTHR43718:SF2">
    <property type="entry name" value="LON PROTEASE HOMOLOG, MITOCHONDRIAL"/>
    <property type="match status" value="1"/>
</dbReference>
<dbReference type="Pfam" id="PF00004">
    <property type="entry name" value="AAA"/>
    <property type="match status" value="1"/>
</dbReference>
<organism evidence="3 4">
    <name type="scientific">Cardiosporidium cionae</name>
    <dbReference type="NCBI Taxonomy" id="476202"/>
    <lineage>
        <taxon>Eukaryota</taxon>
        <taxon>Sar</taxon>
        <taxon>Alveolata</taxon>
        <taxon>Apicomplexa</taxon>
        <taxon>Aconoidasida</taxon>
        <taxon>Nephromycida</taxon>
        <taxon>Cardiosporidium</taxon>
    </lineage>
</organism>
<evidence type="ECO:0000313" key="4">
    <source>
        <dbReference type="Proteomes" id="UP000823046"/>
    </source>
</evidence>
<proteinExistence type="predicted"/>
<accession>A0ABQ7J3R8</accession>
<feature type="non-terminal residue" evidence="3">
    <location>
        <position position="1"/>
    </location>
</feature>
<keyword evidence="3" id="KW-0645">Protease</keyword>
<dbReference type="InterPro" id="IPR027417">
    <property type="entry name" value="P-loop_NTPase"/>
</dbReference>
<evidence type="ECO:0000313" key="3">
    <source>
        <dbReference type="EMBL" id="KAF8817741.1"/>
    </source>
</evidence>
<evidence type="ECO:0000259" key="1">
    <source>
        <dbReference type="Pfam" id="PF00004"/>
    </source>
</evidence>
<protein>
    <submittedName>
        <fullName evidence="3">Lon protease family protein</fullName>
    </submittedName>
</protein>
<reference evidence="3 4" key="1">
    <citation type="journal article" date="2020" name="bioRxiv">
        <title>Metabolic contributions of an alphaproteobacterial endosymbiont in the apicomplexan Cardiosporidium cionae.</title>
        <authorList>
            <person name="Hunter E.S."/>
            <person name="Paight C.J."/>
            <person name="Lane C.E."/>
        </authorList>
    </citation>
    <scope>NUCLEOTIDE SEQUENCE [LARGE SCALE GENOMIC DNA]</scope>
    <source>
        <strain evidence="3">ESH_2018</strain>
    </source>
</reference>
<feature type="non-terminal residue" evidence="3">
    <location>
        <position position="187"/>
    </location>
</feature>
<dbReference type="Gene3D" id="3.40.50.300">
    <property type="entry name" value="P-loop containing nucleotide triphosphate hydrolases"/>
    <property type="match status" value="1"/>
</dbReference>
<dbReference type="InterPro" id="IPR054594">
    <property type="entry name" value="Lon_lid"/>
</dbReference>
<feature type="domain" description="ATPase AAA-type core" evidence="1">
    <location>
        <begin position="6"/>
        <end position="101"/>
    </location>
</feature>
<dbReference type="SUPFAM" id="SSF52540">
    <property type="entry name" value="P-loop containing nucleoside triphosphate hydrolases"/>
    <property type="match status" value="1"/>
</dbReference>
<feature type="domain" description="Lon protease AAA+ ATPase lid" evidence="2">
    <location>
        <begin position="125"/>
        <end position="174"/>
    </location>
</feature>
<comment type="caution">
    <text evidence="3">The sequence shown here is derived from an EMBL/GenBank/DDBJ whole genome shotgun (WGS) entry which is preliminary data.</text>
</comment>
<gene>
    <name evidence="3" type="ORF">IE077_002876</name>
</gene>
<keyword evidence="4" id="KW-1185">Reference proteome</keyword>
<dbReference type="Pfam" id="PF22667">
    <property type="entry name" value="Lon_lid"/>
    <property type="match status" value="1"/>
</dbReference>